<keyword evidence="4 8" id="KW-0812">Transmembrane</keyword>
<feature type="transmembrane region" description="Helical" evidence="8">
    <location>
        <begin position="101"/>
        <end position="123"/>
    </location>
</feature>
<protein>
    <submittedName>
        <fullName evidence="9">Rod shape-determining protein MreD</fullName>
    </submittedName>
</protein>
<accession>A0A543IV62</accession>
<proteinExistence type="inferred from homology"/>
<name>A0A543IV62_9ACTN</name>
<feature type="transmembrane region" description="Helical" evidence="8">
    <location>
        <begin position="135"/>
        <end position="154"/>
    </location>
</feature>
<evidence type="ECO:0000256" key="4">
    <source>
        <dbReference type="ARBA" id="ARBA00022692"/>
    </source>
</evidence>
<reference evidence="9 10" key="1">
    <citation type="submission" date="2019-06" db="EMBL/GenBank/DDBJ databases">
        <title>Sequencing the genomes of 1000 actinobacteria strains.</title>
        <authorList>
            <person name="Klenk H.-P."/>
        </authorList>
    </citation>
    <scope>NUCLEOTIDE SEQUENCE [LARGE SCALE GENOMIC DNA]</scope>
    <source>
        <strain evidence="9 10">DSM 43186</strain>
    </source>
</reference>
<comment type="similarity">
    <text evidence="2">Belongs to the MreD family.</text>
</comment>
<dbReference type="InterPro" id="IPR007227">
    <property type="entry name" value="Cell_shape_determining_MreD"/>
</dbReference>
<sequence length="174" mass="17625">MPEVLRGMLLVLGVAAVLVVQVSVAGMLALPGGGPDLVVPLVVTLSFLRGARAGALIGFAVGLAVDVLPPADHVIGAHALVLCLIGYFAGRASERAPGAVLSAAVVCAVAAPLLSAALAALLGDPRAEQAVAARSWIPLVAYNLLTVPVVVWAVGRALGKARPRPAAVRMWRRA</sequence>
<feature type="transmembrane region" description="Helical" evidence="8">
    <location>
        <begin position="6"/>
        <end position="30"/>
    </location>
</feature>
<evidence type="ECO:0000313" key="10">
    <source>
        <dbReference type="Proteomes" id="UP000319213"/>
    </source>
</evidence>
<gene>
    <name evidence="9" type="ORF">FHX40_1138</name>
</gene>
<comment type="subcellular location">
    <subcellularLocation>
        <location evidence="1">Cell membrane</location>
        <topology evidence="1">Multi-pass membrane protein</topology>
    </subcellularLocation>
</comment>
<dbReference type="Proteomes" id="UP000319213">
    <property type="component" value="Unassembled WGS sequence"/>
</dbReference>
<dbReference type="GO" id="GO:0005886">
    <property type="term" value="C:plasma membrane"/>
    <property type="evidence" value="ECO:0007669"/>
    <property type="project" value="UniProtKB-SubCell"/>
</dbReference>
<evidence type="ECO:0000256" key="5">
    <source>
        <dbReference type="ARBA" id="ARBA00022960"/>
    </source>
</evidence>
<evidence type="ECO:0000256" key="3">
    <source>
        <dbReference type="ARBA" id="ARBA00022475"/>
    </source>
</evidence>
<keyword evidence="5" id="KW-0133">Cell shape</keyword>
<evidence type="ECO:0000256" key="6">
    <source>
        <dbReference type="ARBA" id="ARBA00022989"/>
    </source>
</evidence>
<evidence type="ECO:0000313" key="9">
    <source>
        <dbReference type="EMBL" id="TQM74462.1"/>
    </source>
</evidence>
<keyword evidence="7 8" id="KW-0472">Membrane</keyword>
<dbReference type="GO" id="GO:0008360">
    <property type="term" value="P:regulation of cell shape"/>
    <property type="evidence" value="ECO:0007669"/>
    <property type="project" value="UniProtKB-KW"/>
</dbReference>
<keyword evidence="3" id="KW-1003">Cell membrane</keyword>
<feature type="transmembrane region" description="Helical" evidence="8">
    <location>
        <begin position="71"/>
        <end position="89"/>
    </location>
</feature>
<comment type="caution">
    <text evidence="9">The sequence shown here is derived from an EMBL/GenBank/DDBJ whole genome shotgun (WGS) entry which is preliminary data.</text>
</comment>
<evidence type="ECO:0000256" key="1">
    <source>
        <dbReference type="ARBA" id="ARBA00004651"/>
    </source>
</evidence>
<dbReference type="AlphaFoldDB" id="A0A543IV62"/>
<evidence type="ECO:0000256" key="8">
    <source>
        <dbReference type="SAM" id="Phobius"/>
    </source>
</evidence>
<keyword evidence="10" id="KW-1185">Reference proteome</keyword>
<dbReference type="RefSeq" id="WP_229788598.1">
    <property type="nucleotide sequence ID" value="NZ_BMPV01000003.1"/>
</dbReference>
<evidence type="ECO:0000256" key="7">
    <source>
        <dbReference type="ARBA" id="ARBA00023136"/>
    </source>
</evidence>
<evidence type="ECO:0000256" key="2">
    <source>
        <dbReference type="ARBA" id="ARBA00007776"/>
    </source>
</evidence>
<dbReference type="Pfam" id="PF04093">
    <property type="entry name" value="MreD"/>
    <property type="match status" value="1"/>
</dbReference>
<dbReference type="EMBL" id="VFPQ01000001">
    <property type="protein sequence ID" value="TQM74462.1"/>
    <property type="molecule type" value="Genomic_DNA"/>
</dbReference>
<organism evidence="9 10">
    <name type="scientific">Thermopolyspora flexuosa</name>
    <dbReference type="NCBI Taxonomy" id="103836"/>
    <lineage>
        <taxon>Bacteria</taxon>
        <taxon>Bacillati</taxon>
        <taxon>Actinomycetota</taxon>
        <taxon>Actinomycetes</taxon>
        <taxon>Streptosporangiales</taxon>
        <taxon>Streptosporangiaceae</taxon>
        <taxon>Thermopolyspora</taxon>
    </lineage>
</organism>
<dbReference type="NCBIfam" id="TIGR03426">
    <property type="entry name" value="shape_MreD"/>
    <property type="match status" value="1"/>
</dbReference>
<keyword evidence="6 8" id="KW-1133">Transmembrane helix</keyword>